<name>A0A078JRQ9_BRANA</name>
<dbReference type="Gramene" id="CDY69110">
    <property type="protein sequence ID" value="CDY69110"/>
    <property type="gene ID" value="GSBRNA2T00083074001"/>
</dbReference>
<dbReference type="SUPFAM" id="SSF49562">
    <property type="entry name" value="C2 domain (Calcium/lipid-binding domain, CaLB)"/>
    <property type="match status" value="1"/>
</dbReference>
<dbReference type="Pfam" id="PF00168">
    <property type="entry name" value="C2"/>
    <property type="match status" value="1"/>
</dbReference>
<dbReference type="PANTHER" id="PTHR46220">
    <property type="entry name" value="ADP-RIBOSYLATION FACTOR GTPASE-ACTIVATING PROTEIN AGD12"/>
    <property type="match status" value="1"/>
</dbReference>
<dbReference type="SMART" id="SM00239">
    <property type="entry name" value="C2"/>
    <property type="match status" value="1"/>
</dbReference>
<proteinExistence type="predicted"/>
<dbReference type="PaxDb" id="3708-A0A078JRQ9"/>
<evidence type="ECO:0000313" key="3">
    <source>
        <dbReference type="Proteomes" id="UP000028999"/>
    </source>
</evidence>
<dbReference type="PANTHER" id="PTHR46220:SF14">
    <property type="entry name" value="ADP-RIBOSYLATION FACTOR GTPASE-ACTIVATING PROTEIN AGD11"/>
    <property type="match status" value="1"/>
</dbReference>
<dbReference type="PROSITE" id="PS50004">
    <property type="entry name" value="C2"/>
    <property type="match status" value="1"/>
</dbReference>
<protein>
    <submittedName>
        <fullName evidence="2">BnaCnng61930D protein</fullName>
    </submittedName>
</protein>
<accession>A0A078JRQ9</accession>
<reference evidence="2 3" key="1">
    <citation type="journal article" date="2014" name="Science">
        <title>Plant genetics. Early allopolyploid evolution in the post-Neolithic Brassica napus oilseed genome.</title>
        <authorList>
            <person name="Chalhoub B."/>
            <person name="Denoeud F."/>
            <person name="Liu S."/>
            <person name="Parkin I.A."/>
            <person name="Tang H."/>
            <person name="Wang X."/>
            <person name="Chiquet J."/>
            <person name="Belcram H."/>
            <person name="Tong C."/>
            <person name="Samans B."/>
            <person name="Correa M."/>
            <person name="Da Silva C."/>
            <person name="Just J."/>
            <person name="Falentin C."/>
            <person name="Koh C.S."/>
            <person name="Le Clainche I."/>
            <person name="Bernard M."/>
            <person name="Bento P."/>
            <person name="Noel B."/>
            <person name="Labadie K."/>
            <person name="Alberti A."/>
            <person name="Charles M."/>
            <person name="Arnaud D."/>
            <person name="Guo H."/>
            <person name="Daviaud C."/>
            <person name="Alamery S."/>
            <person name="Jabbari K."/>
            <person name="Zhao M."/>
            <person name="Edger P.P."/>
            <person name="Chelaifa H."/>
            <person name="Tack D."/>
            <person name="Lassalle G."/>
            <person name="Mestiri I."/>
            <person name="Schnel N."/>
            <person name="Le Paslier M.C."/>
            <person name="Fan G."/>
            <person name="Renault V."/>
            <person name="Bayer P.E."/>
            <person name="Golicz A.A."/>
            <person name="Manoli S."/>
            <person name="Lee T.H."/>
            <person name="Thi V.H."/>
            <person name="Chalabi S."/>
            <person name="Hu Q."/>
            <person name="Fan C."/>
            <person name="Tollenaere R."/>
            <person name="Lu Y."/>
            <person name="Battail C."/>
            <person name="Shen J."/>
            <person name="Sidebottom C.H."/>
            <person name="Wang X."/>
            <person name="Canaguier A."/>
            <person name="Chauveau A."/>
            <person name="Berard A."/>
            <person name="Deniot G."/>
            <person name="Guan M."/>
            <person name="Liu Z."/>
            <person name="Sun F."/>
            <person name="Lim Y.P."/>
            <person name="Lyons E."/>
            <person name="Town C.D."/>
            <person name="Bancroft I."/>
            <person name="Wang X."/>
            <person name="Meng J."/>
            <person name="Ma J."/>
            <person name="Pires J.C."/>
            <person name="King G.J."/>
            <person name="Brunel D."/>
            <person name="Delourme R."/>
            <person name="Renard M."/>
            <person name="Aury J.M."/>
            <person name="Adams K.L."/>
            <person name="Batley J."/>
            <person name="Snowdon R.J."/>
            <person name="Tost J."/>
            <person name="Edwards D."/>
            <person name="Zhou Y."/>
            <person name="Hua W."/>
            <person name="Sharpe A.G."/>
            <person name="Paterson A.H."/>
            <person name="Guan C."/>
            <person name="Wincker P."/>
        </authorList>
    </citation>
    <scope>NUCLEOTIDE SEQUENCE [LARGE SCALE GENOMIC DNA]</scope>
    <source>
        <strain evidence="3">cv. Darmor-bzh</strain>
    </source>
</reference>
<dbReference type="OMA" id="YIVEYSY"/>
<dbReference type="AlphaFoldDB" id="A0A078JRQ9"/>
<evidence type="ECO:0000313" key="2">
    <source>
        <dbReference type="EMBL" id="CDY69110.1"/>
    </source>
</evidence>
<dbReference type="InterPro" id="IPR035892">
    <property type="entry name" value="C2_domain_sf"/>
</dbReference>
<dbReference type="GO" id="GO:0005096">
    <property type="term" value="F:GTPase activator activity"/>
    <property type="evidence" value="ECO:0007669"/>
    <property type="project" value="InterPro"/>
</dbReference>
<dbReference type="EMBL" id="LK038667">
    <property type="protein sequence ID" value="CDY69110.1"/>
    <property type="molecule type" value="Genomic_DNA"/>
</dbReference>
<dbReference type="InterPro" id="IPR044518">
    <property type="entry name" value="ARF_GAP_AGD11/12/13"/>
</dbReference>
<dbReference type="Gene3D" id="2.60.40.150">
    <property type="entry name" value="C2 domain"/>
    <property type="match status" value="1"/>
</dbReference>
<gene>
    <name evidence="2" type="primary">BnaCnng61930D</name>
    <name evidence="2" type="ORF">GSBRNA2T00083074001</name>
</gene>
<dbReference type="InterPro" id="IPR000008">
    <property type="entry name" value="C2_dom"/>
</dbReference>
<feature type="domain" description="C2" evidence="1">
    <location>
        <begin position="1"/>
        <end position="94"/>
    </location>
</feature>
<keyword evidence="3" id="KW-1185">Reference proteome</keyword>
<dbReference type="Proteomes" id="UP000028999">
    <property type="component" value="Unassembled WGS sequence"/>
</dbReference>
<sequence length="94" mass="10761">MVEFVGLIKVNVVKGTNLAVRDVMTSDPYVILSLGQQSVKTRVIKNNLNPVWNETLMLSIPEQVPPLKVVSAHMFLTYRFKNNNSYIVEYSYKK</sequence>
<dbReference type="STRING" id="3708.A0A078JRQ9"/>
<organism evidence="2 3">
    <name type="scientific">Brassica napus</name>
    <name type="common">Rape</name>
    <dbReference type="NCBI Taxonomy" id="3708"/>
    <lineage>
        <taxon>Eukaryota</taxon>
        <taxon>Viridiplantae</taxon>
        <taxon>Streptophyta</taxon>
        <taxon>Embryophyta</taxon>
        <taxon>Tracheophyta</taxon>
        <taxon>Spermatophyta</taxon>
        <taxon>Magnoliopsida</taxon>
        <taxon>eudicotyledons</taxon>
        <taxon>Gunneridae</taxon>
        <taxon>Pentapetalae</taxon>
        <taxon>rosids</taxon>
        <taxon>malvids</taxon>
        <taxon>Brassicales</taxon>
        <taxon>Brassicaceae</taxon>
        <taxon>Brassiceae</taxon>
        <taxon>Brassica</taxon>
    </lineage>
</organism>
<dbReference type="GO" id="GO:0005543">
    <property type="term" value="F:phospholipid binding"/>
    <property type="evidence" value="ECO:0007669"/>
    <property type="project" value="InterPro"/>
</dbReference>
<evidence type="ECO:0000259" key="1">
    <source>
        <dbReference type="PROSITE" id="PS50004"/>
    </source>
</evidence>